<evidence type="ECO:0000313" key="3">
    <source>
        <dbReference type="Proteomes" id="UP000642829"/>
    </source>
</evidence>
<organism evidence="2 3">
    <name type="scientific">Cerasicoccus arenae</name>
    <dbReference type="NCBI Taxonomy" id="424488"/>
    <lineage>
        <taxon>Bacteria</taxon>
        <taxon>Pseudomonadati</taxon>
        <taxon>Verrucomicrobiota</taxon>
        <taxon>Opitutia</taxon>
        <taxon>Puniceicoccales</taxon>
        <taxon>Cerasicoccaceae</taxon>
        <taxon>Cerasicoccus</taxon>
    </lineage>
</organism>
<keyword evidence="1" id="KW-0472">Membrane</keyword>
<accession>A0A8J3GFI3</accession>
<sequence>MQAMQQFIPRLTAFYRKRGSALIAAFLFSMFVFIILGSLMPMVVNDYEASVQNRLYNMAYSAAEAGADEVMWSLNNNRFDDSAWYADGWDVGEDFYGDNYWAREIRLPKEGEKPADDVYAGEQRAVIRVVVSKPNPDADSHQYAVYSKADVKDTRTGNSATRIISFTAELSPPFRGLVVKNELNYNSLLDSYDSSYGTYGLPPTNMLRENATAATTSDEETIKVSFGPQTDIRGQVLTGAEDAVNVDYSKARQITGGVADGFSAEFPVITVPDTSDATIWRSHF</sequence>
<proteinExistence type="predicted"/>
<evidence type="ECO:0000256" key="1">
    <source>
        <dbReference type="SAM" id="Phobius"/>
    </source>
</evidence>
<dbReference type="EMBL" id="BMXG01000015">
    <property type="protein sequence ID" value="GHC06303.1"/>
    <property type="molecule type" value="Genomic_DNA"/>
</dbReference>
<dbReference type="AlphaFoldDB" id="A0A8J3GFI3"/>
<reference evidence="2" key="2">
    <citation type="submission" date="2020-09" db="EMBL/GenBank/DDBJ databases">
        <authorList>
            <person name="Sun Q."/>
            <person name="Kim S."/>
        </authorList>
    </citation>
    <scope>NUCLEOTIDE SEQUENCE</scope>
    <source>
        <strain evidence="2">KCTC 12870</strain>
    </source>
</reference>
<keyword evidence="1" id="KW-1133">Transmembrane helix</keyword>
<name>A0A8J3GFI3_9BACT</name>
<comment type="caution">
    <text evidence="2">The sequence shown here is derived from an EMBL/GenBank/DDBJ whole genome shotgun (WGS) entry which is preliminary data.</text>
</comment>
<feature type="transmembrane region" description="Helical" evidence="1">
    <location>
        <begin position="21"/>
        <end position="44"/>
    </location>
</feature>
<protein>
    <submittedName>
        <fullName evidence="2">Uncharacterized protein</fullName>
    </submittedName>
</protein>
<dbReference type="Proteomes" id="UP000642829">
    <property type="component" value="Unassembled WGS sequence"/>
</dbReference>
<reference evidence="2" key="1">
    <citation type="journal article" date="2014" name="Int. J. Syst. Evol. Microbiol.">
        <title>Complete genome sequence of Corynebacterium casei LMG S-19264T (=DSM 44701T), isolated from a smear-ripened cheese.</title>
        <authorList>
            <consortium name="US DOE Joint Genome Institute (JGI-PGF)"/>
            <person name="Walter F."/>
            <person name="Albersmeier A."/>
            <person name="Kalinowski J."/>
            <person name="Ruckert C."/>
        </authorList>
    </citation>
    <scope>NUCLEOTIDE SEQUENCE</scope>
    <source>
        <strain evidence="2">KCTC 12870</strain>
    </source>
</reference>
<evidence type="ECO:0000313" key="2">
    <source>
        <dbReference type="EMBL" id="GHC06303.1"/>
    </source>
</evidence>
<gene>
    <name evidence="2" type="ORF">GCM10007047_24260</name>
</gene>
<keyword evidence="3" id="KW-1185">Reference proteome</keyword>
<keyword evidence="1" id="KW-0812">Transmembrane</keyword>